<comment type="caution">
    <text evidence="1">The sequence shown here is derived from an EMBL/GenBank/DDBJ whole genome shotgun (WGS) entry which is preliminary data.</text>
</comment>
<sequence>MPLPRLVATDLDGTLLRGDGTLSARTRHALAAAEDAGVEVLFVTARPPRWLGHLADVVGGHGRVVCLGGAAVWDLAAGRALEVDGFADDAARGLVADLRVALPGVALAFERVDGPVYDAAFRSGEALDPAWITPGVESALGRGAAPVGKILALDAHLDSEADAATAGSTGDGEAWSTPATAPVAATAAQEEFFGRVRAVVGPRANLAYSGAGGLAELLAPHVTKDAALARWCAREGIAAADVWAFGDMPNDLPMLRWAGRGVAVGNAHPDVLAAADAVVASNDADGVAAALEAALAAQ</sequence>
<accession>A0A4Q7M622</accession>
<dbReference type="GO" id="GO:0005829">
    <property type="term" value="C:cytosol"/>
    <property type="evidence" value="ECO:0007669"/>
    <property type="project" value="TreeGrafter"/>
</dbReference>
<dbReference type="PANTHER" id="PTHR10000:SF8">
    <property type="entry name" value="HAD SUPERFAMILY HYDROLASE-LIKE, TYPE 3"/>
    <property type="match status" value="1"/>
</dbReference>
<dbReference type="Proteomes" id="UP000293852">
    <property type="component" value="Unassembled WGS sequence"/>
</dbReference>
<proteinExistence type="predicted"/>
<dbReference type="Gene3D" id="3.40.50.1000">
    <property type="entry name" value="HAD superfamily/HAD-like"/>
    <property type="match status" value="2"/>
</dbReference>
<dbReference type="SUPFAM" id="SSF56784">
    <property type="entry name" value="HAD-like"/>
    <property type="match status" value="1"/>
</dbReference>
<dbReference type="GO" id="GO:0016791">
    <property type="term" value="F:phosphatase activity"/>
    <property type="evidence" value="ECO:0007669"/>
    <property type="project" value="TreeGrafter"/>
</dbReference>
<dbReference type="AlphaFoldDB" id="A0A4Q7M622"/>
<name>A0A4Q7M622_9MICO</name>
<dbReference type="Gene3D" id="3.30.1240.10">
    <property type="match status" value="2"/>
</dbReference>
<keyword evidence="2" id="KW-1185">Reference proteome</keyword>
<evidence type="ECO:0000313" key="2">
    <source>
        <dbReference type="Proteomes" id="UP000293852"/>
    </source>
</evidence>
<dbReference type="InterPro" id="IPR036412">
    <property type="entry name" value="HAD-like_sf"/>
</dbReference>
<dbReference type="Pfam" id="PF08282">
    <property type="entry name" value="Hydrolase_3"/>
    <property type="match status" value="2"/>
</dbReference>
<evidence type="ECO:0000313" key="1">
    <source>
        <dbReference type="EMBL" id="RZS63114.1"/>
    </source>
</evidence>
<organism evidence="1 2">
    <name type="scientific">Xylanimonas ulmi</name>
    <dbReference type="NCBI Taxonomy" id="228973"/>
    <lineage>
        <taxon>Bacteria</taxon>
        <taxon>Bacillati</taxon>
        <taxon>Actinomycetota</taxon>
        <taxon>Actinomycetes</taxon>
        <taxon>Micrococcales</taxon>
        <taxon>Promicromonosporaceae</taxon>
        <taxon>Xylanimonas</taxon>
    </lineage>
</organism>
<dbReference type="OrthoDB" id="3180855at2"/>
<dbReference type="InterPro" id="IPR023214">
    <property type="entry name" value="HAD_sf"/>
</dbReference>
<dbReference type="GO" id="GO:0000287">
    <property type="term" value="F:magnesium ion binding"/>
    <property type="evidence" value="ECO:0007669"/>
    <property type="project" value="TreeGrafter"/>
</dbReference>
<dbReference type="EMBL" id="SGWX01000001">
    <property type="protein sequence ID" value="RZS63114.1"/>
    <property type="molecule type" value="Genomic_DNA"/>
</dbReference>
<protein>
    <submittedName>
        <fullName evidence="1">Uncharacterized protein</fullName>
    </submittedName>
</protein>
<reference evidence="1 2" key="1">
    <citation type="submission" date="2019-02" db="EMBL/GenBank/DDBJ databases">
        <title>Sequencing the genomes of 1000 actinobacteria strains.</title>
        <authorList>
            <person name="Klenk H.-P."/>
        </authorList>
    </citation>
    <scope>NUCLEOTIDE SEQUENCE [LARGE SCALE GENOMIC DNA]</scope>
    <source>
        <strain evidence="1 2">DSM 16932</strain>
    </source>
</reference>
<dbReference type="RefSeq" id="WP_130416521.1">
    <property type="nucleotide sequence ID" value="NZ_SGWX01000001.1"/>
</dbReference>
<dbReference type="PANTHER" id="PTHR10000">
    <property type="entry name" value="PHOSPHOSERINE PHOSPHATASE"/>
    <property type="match status" value="1"/>
</dbReference>
<gene>
    <name evidence="1" type="ORF">EV386_3472</name>
</gene>